<reference evidence="5 6" key="1">
    <citation type="submission" date="2019-05" db="EMBL/GenBank/DDBJ databases">
        <title>Emergence of the Ug99 lineage of the wheat stem rust pathogen through somatic hybridization.</title>
        <authorList>
            <person name="Li F."/>
            <person name="Upadhyaya N.M."/>
            <person name="Sperschneider J."/>
            <person name="Matny O."/>
            <person name="Nguyen-Phuc H."/>
            <person name="Mago R."/>
            <person name="Raley C."/>
            <person name="Miller M.E."/>
            <person name="Silverstein K.A.T."/>
            <person name="Henningsen E."/>
            <person name="Hirsch C.D."/>
            <person name="Visser B."/>
            <person name="Pretorius Z.A."/>
            <person name="Steffenson B.J."/>
            <person name="Schwessinger B."/>
            <person name="Dodds P.N."/>
            <person name="Figueroa M."/>
        </authorList>
    </citation>
    <scope>NUCLEOTIDE SEQUENCE [LARGE SCALE GENOMIC DNA]</scope>
    <source>
        <strain evidence="5">21-0</strain>
    </source>
</reference>
<dbReference type="GO" id="GO:0051015">
    <property type="term" value="F:actin filament binding"/>
    <property type="evidence" value="ECO:0007669"/>
    <property type="project" value="TreeGrafter"/>
</dbReference>
<protein>
    <recommendedName>
        <fullName evidence="3">F-actin-capping protein subunit alpha</fullName>
    </recommendedName>
</protein>
<dbReference type="GO" id="GO:0030479">
    <property type="term" value="C:actin cortical patch"/>
    <property type="evidence" value="ECO:0007669"/>
    <property type="project" value="TreeGrafter"/>
</dbReference>
<evidence type="ECO:0000256" key="4">
    <source>
        <dbReference type="SAM" id="MobiDB-lite"/>
    </source>
</evidence>
<evidence type="ECO:0000313" key="5">
    <source>
        <dbReference type="EMBL" id="KAA1113423.1"/>
    </source>
</evidence>
<comment type="caution">
    <text evidence="5">The sequence shown here is derived from an EMBL/GenBank/DDBJ whole genome shotgun (WGS) entry which is preliminary data.</text>
</comment>
<proteinExistence type="inferred from homology"/>
<dbReference type="Gene3D" id="3.90.1150.210">
    <property type="entry name" value="F-actin capping protein, beta subunit"/>
    <property type="match status" value="1"/>
</dbReference>
<dbReference type="InterPro" id="IPR042489">
    <property type="entry name" value="CapZ_alpha_1"/>
</dbReference>
<dbReference type="Proteomes" id="UP000324748">
    <property type="component" value="Unassembled WGS sequence"/>
</dbReference>
<dbReference type="SUPFAM" id="SSF90096">
    <property type="entry name" value="Subunits of heterodimeric actin filament capping protein Capz"/>
    <property type="match status" value="1"/>
</dbReference>
<dbReference type="PANTHER" id="PTHR10653:SF0">
    <property type="entry name" value="F-ACTIN-CAPPING PROTEIN SUBUNIT ALPHA"/>
    <property type="match status" value="1"/>
</dbReference>
<evidence type="ECO:0000256" key="3">
    <source>
        <dbReference type="RuleBase" id="RU365077"/>
    </source>
</evidence>
<dbReference type="EMBL" id="VSWC01000015">
    <property type="protein sequence ID" value="KAA1113423.1"/>
    <property type="molecule type" value="Genomic_DNA"/>
</dbReference>
<comment type="function">
    <text evidence="3">F-actin-capping proteins bind in a Ca(2+)-independent manner to the fast growing ends of actin filaments (barbed end) thereby blocking the exchange of subunits at these ends. Unlike other capping proteins (such as gelsolin and severin), these proteins do not sever actin filaments.</text>
</comment>
<comment type="subunit">
    <text evidence="3">Heterodimer of an alpha and a beta subunit.</text>
</comment>
<dbReference type="PANTHER" id="PTHR10653">
    <property type="entry name" value="F-ACTIN-CAPPING PROTEIN SUBUNIT ALPHA"/>
    <property type="match status" value="1"/>
</dbReference>
<dbReference type="GO" id="GO:0051016">
    <property type="term" value="P:barbed-end actin filament capping"/>
    <property type="evidence" value="ECO:0007669"/>
    <property type="project" value="UniProtKB-UniRule"/>
</dbReference>
<keyword evidence="2 3" id="KW-0009">Actin-binding</keyword>
<comment type="similarity">
    <text evidence="3">Belongs to the F-actin-capping protein alpha subunit family.</text>
</comment>
<dbReference type="Gene3D" id="3.30.1140.60">
    <property type="entry name" value="F-actin capping protein, alpha subunit"/>
    <property type="match status" value="1"/>
</dbReference>
<gene>
    <name evidence="5" type="primary">CAP1_6</name>
    <name evidence="5" type="ORF">PGT21_031245</name>
</gene>
<dbReference type="PRINTS" id="PR00191">
    <property type="entry name" value="FACTINCAPA"/>
</dbReference>
<dbReference type="GO" id="GO:0030036">
    <property type="term" value="P:actin cytoskeleton organization"/>
    <property type="evidence" value="ECO:0007669"/>
    <property type="project" value="TreeGrafter"/>
</dbReference>
<dbReference type="OrthoDB" id="340550at2759"/>
<sequence>MEASLKDRLAVASALILQSPPGEVNDVFNDVRPIVGDDSELERGLLPALAQYNTEQLTLVELPNAKIPAMICSAAIVDQGSSSSSAAASLKEGEGSSRYLDPHSQQTFVFDHLRLSASELAPYVPPDAQMEDTRAELQALAEAYIKNHFQNAVSTVFSLPSSDAPDSSQLDQAGQDALVPPAAHPPLLTPSESVPQLDTAGQPASSSTDHPIDQSDPQISPASSSSSSHKFKLFIVGNKYNPTNYWTGRWRSIYEIDMDSGKIEGSISVNVHYYEQGNVQLSTKHLPKIEVPSPTNNKSPKEIIKAIQTAESQYQAGLNSAYSDLGEHTFKLLRRALPVTKQKINWNNIKSRIVLDDH</sequence>
<evidence type="ECO:0000313" key="6">
    <source>
        <dbReference type="Proteomes" id="UP000324748"/>
    </source>
</evidence>
<name>A0A5B0QK03_PUCGR</name>
<feature type="region of interest" description="Disordered" evidence="4">
    <location>
        <begin position="160"/>
        <end position="226"/>
    </location>
</feature>
<keyword evidence="6" id="KW-1185">Reference proteome</keyword>
<keyword evidence="1 3" id="KW-0117">Actin capping</keyword>
<evidence type="ECO:0000256" key="1">
    <source>
        <dbReference type="ARBA" id="ARBA00022467"/>
    </source>
</evidence>
<dbReference type="AlphaFoldDB" id="A0A5B0QK03"/>
<evidence type="ECO:0000256" key="2">
    <source>
        <dbReference type="ARBA" id="ARBA00023203"/>
    </source>
</evidence>
<dbReference type="InterPro" id="IPR037282">
    <property type="entry name" value="CapZ_alpha/beta"/>
</dbReference>
<dbReference type="InterPro" id="IPR002189">
    <property type="entry name" value="CapZ_alpha"/>
</dbReference>
<dbReference type="Pfam" id="PF01267">
    <property type="entry name" value="F-actin_cap_A"/>
    <property type="match status" value="1"/>
</dbReference>
<feature type="compositionally biased region" description="Polar residues" evidence="4">
    <location>
        <begin position="160"/>
        <end position="172"/>
    </location>
</feature>
<organism evidence="5 6">
    <name type="scientific">Puccinia graminis f. sp. tritici</name>
    <dbReference type="NCBI Taxonomy" id="56615"/>
    <lineage>
        <taxon>Eukaryota</taxon>
        <taxon>Fungi</taxon>
        <taxon>Dikarya</taxon>
        <taxon>Basidiomycota</taxon>
        <taxon>Pucciniomycotina</taxon>
        <taxon>Pucciniomycetes</taxon>
        <taxon>Pucciniales</taxon>
        <taxon>Pucciniaceae</taxon>
        <taxon>Puccinia</taxon>
    </lineage>
</organism>
<accession>A0A5B0QK03</accession>
<dbReference type="GO" id="GO:0008290">
    <property type="term" value="C:F-actin capping protein complex"/>
    <property type="evidence" value="ECO:0007669"/>
    <property type="project" value="UniProtKB-UniRule"/>
</dbReference>
<feature type="compositionally biased region" description="Low complexity" evidence="4">
    <location>
        <begin position="214"/>
        <end position="226"/>
    </location>
</feature>
<dbReference type="InterPro" id="IPR042276">
    <property type="entry name" value="CapZ_alpha/beta_2"/>
</dbReference>